<keyword evidence="2" id="KW-0472">Membrane</keyword>
<feature type="compositionally biased region" description="Polar residues" evidence="1">
    <location>
        <begin position="168"/>
        <end position="179"/>
    </location>
</feature>
<accession>A0A4Q7YY03</accession>
<feature type="compositionally biased region" description="Polar residues" evidence="1">
    <location>
        <begin position="146"/>
        <end position="156"/>
    </location>
</feature>
<evidence type="ECO:0000256" key="2">
    <source>
        <dbReference type="SAM" id="Phobius"/>
    </source>
</evidence>
<keyword evidence="2" id="KW-1133">Transmembrane helix</keyword>
<reference evidence="3 4" key="1">
    <citation type="submission" date="2019-02" db="EMBL/GenBank/DDBJ databases">
        <title>Genomic Encyclopedia of Archaeal and Bacterial Type Strains, Phase II (KMG-II): from individual species to whole genera.</title>
        <authorList>
            <person name="Goeker M."/>
        </authorList>
    </citation>
    <scope>NUCLEOTIDE SEQUENCE [LARGE SCALE GENOMIC DNA]</scope>
    <source>
        <strain evidence="3 4">DSM 18101</strain>
    </source>
</reference>
<sequence>MSLHTQMSPHIHLTHQQLCDLLIATPEETSPQLERLREHLRDCPACADEFASIRQPLARFHSATTAWAGHNAASRSWTLPPLPASFPFAPFRRRAGWLLATAALLLAAAIPFAIRDHSSSNPAHPVTAATSQPSNPIGDEALLEEVNQTLSSSIPSPMQPLADPTAGRFNQTDSISRKN</sequence>
<dbReference type="Proteomes" id="UP000292958">
    <property type="component" value="Unassembled WGS sequence"/>
</dbReference>
<dbReference type="RefSeq" id="WP_165420174.1">
    <property type="nucleotide sequence ID" value="NZ_SHKW01000001.1"/>
</dbReference>
<evidence type="ECO:0000313" key="4">
    <source>
        <dbReference type="Proteomes" id="UP000292958"/>
    </source>
</evidence>
<feature type="region of interest" description="Disordered" evidence="1">
    <location>
        <begin position="119"/>
        <end position="179"/>
    </location>
</feature>
<feature type="transmembrane region" description="Helical" evidence="2">
    <location>
        <begin position="95"/>
        <end position="114"/>
    </location>
</feature>
<organism evidence="3 4">
    <name type="scientific">Edaphobacter modestus</name>
    <dbReference type="NCBI Taxonomy" id="388466"/>
    <lineage>
        <taxon>Bacteria</taxon>
        <taxon>Pseudomonadati</taxon>
        <taxon>Acidobacteriota</taxon>
        <taxon>Terriglobia</taxon>
        <taxon>Terriglobales</taxon>
        <taxon>Acidobacteriaceae</taxon>
        <taxon>Edaphobacter</taxon>
    </lineage>
</organism>
<keyword evidence="2" id="KW-0812">Transmembrane</keyword>
<gene>
    <name evidence="3" type="ORF">BDD14_4251</name>
</gene>
<evidence type="ECO:0000313" key="3">
    <source>
        <dbReference type="EMBL" id="RZU42660.1"/>
    </source>
</evidence>
<dbReference type="EMBL" id="SHKW01000001">
    <property type="protein sequence ID" value="RZU42660.1"/>
    <property type="molecule type" value="Genomic_DNA"/>
</dbReference>
<proteinExistence type="predicted"/>
<evidence type="ECO:0000256" key="1">
    <source>
        <dbReference type="SAM" id="MobiDB-lite"/>
    </source>
</evidence>
<keyword evidence="4" id="KW-1185">Reference proteome</keyword>
<comment type="caution">
    <text evidence="3">The sequence shown here is derived from an EMBL/GenBank/DDBJ whole genome shotgun (WGS) entry which is preliminary data.</text>
</comment>
<dbReference type="AlphaFoldDB" id="A0A4Q7YY03"/>
<name>A0A4Q7YY03_9BACT</name>
<protein>
    <submittedName>
        <fullName evidence="3">Uncharacterized protein</fullName>
    </submittedName>
</protein>